<comment type="caution">
    <text evidence="6">The sequence shown here is derived from an EMBL/GenBank/DDBJ whole genome shotgun (WGS) entry which is preliminary data.</text>
</comment>
<dbReference type="GO" id="GO:0009360">
    <property type="term" value="C:DNA polymerase III complex"/>
    <property type="evidence" value="ECO:0007669"/>
    <property type="project" value="InterPro"/>
</dbReference>
<evidence type="ECO:0000256" key="3">
    <source>
        <dbReference type="ARBA" id="ARBA00022705"/>
    </source>
</evidence>
<keyword evidence="2" id="KW-0548">Nucleotidyltransferase</keyword>
<evidence type="ECO:0000256" key="1">
    <source>
        <dbReference type="ARBA" id="ARBA00022679"/>
    </source>
</evidence>
<keyword evidence="3" id="KW-0235">DNA replication</keyword>
<reference evidence="6" key="1">
    <citation type="journal article" date="2020" name="mSystems">
        <title>Genome- and Community-Level Interaction Insights into Carbon Utilization and Element Cycling Functions of Hydrothermarchaeota in Hydrothermal Sediment.</title>
        <authorList>
            <person name="Zhou Z."/>
            <person name="Liu Y."/>
            <person name="Xu W."/>
            <person name="Pan J."/>
            <person name="Luo Z.H."/>
            <person name="Li M."/>
        </authorList>
    </citation>
    <scope>NUCLEOTIDE SEQUENCE [LARGE SCALE GENOMIC DNA]</scope>
    <source>
        <strain evidence="6">SpSt-769</strain>
    </source>
</reference>
<protein>
    <recommendedName>
        <fullName evidence="5">DNA polymerase III delta N-terminal domain-containing protein</fullName>
    </recommendedName>
</protein>
<dbReference type="GO" id="GO:0003887">
    <property type="term" value="F:DNA-directed DNA polymerase activity"/>
    <property type="evidence" value="ECO:0007669"/>
    <property type="project" value="UniProtKB-KW"/>
</dbReference>
<proteinExistence type="predicted"/>
<dbReference type="Gene3D" id="1.10.8.60">
    <property type="match status" value="1"/>
</dbReference>
<dbReference type="Gene3D" id="1.20.272.10">
    <property type="match status" value="1"/>
</dbReference>
<dbReference type="SUPFAM" id="SSF52540">
    <property type="entry name" value="P-loop containing nucleoside triphosphate hydrolases"/>
    <property type="match status" value="1"/>
</dbReference>
<dbReference type="InterPro" id="IPR010372">
    <property type="entry name" value="DNA_pol3_delta_N"/>
</dbReference>
<keyword evidence="1" id="KW-0808">Transferase</keyword>
<feature type="domain" description="DNA polymerase III delta N-terminal" evidence="5">
    <location>
        <begin position="17"/>
        <end position="89"/>
    </location>
</feature>
<dbReference type="InterPro" id="IPR027417">
    <property type="entry name" value="P-loop_NTPase"/>
</dbReference>
<dbReference type="AlphaFoldDB" id="A0A7C4EWU2"/>
<dbReference type="EMBL" id="DTGT01000236">
    <property type="protein sequence ID" value="HGH61116.1"/>
    <property type="molecule type" value="Genomic_DNA"/>
</dbReference>
<dbReference type="Pfam" id="PF06144">
    <property type="entry name" value="DNA_pol3_delta"/>
    <property type="match status" value="1"/>
</dbReference>
<evidence type="ECO:0000259" key="5">
    <source>
        <dbReference type="Pfam" id="PF06144"/>
    </source>
</evidence>
<name>A0A7C4EWU2_9BACT</name>
<sequence length="448" mass="49852">MKPRSTKEKKTSTLPLYLLYGDEFLVKEELNNIISNALAADLRKTNLIVLNGADLDEEQLFSLVATPSLFGDARVIVVEDTTLFASPKHAGRLAARVAEAARSGDKKTVLRCIGQLLGLLGAANAEAIRSDEWLAALSAEKLPSDTHAVLREAAMEWLESGQSLNTAQRESLVEELVRRPIPEGTIVVFTADAVDSKKPSFRVLQERGHVRDCSAAREKFASRLSRTYFDNRVKAILGDAGKTISREALNRIYALAGTDLRRLQGELHKLLNYVGERRRIETSDVENVFDDFHAAEFFEFGAAIRTADLQKCLTALHEHLRIVAHPLQTLAALSGEVRRLLMAQELRQTVFADTWRPGISFATFKNLLADKERKEQAPHAAAQIAKTRMKPYSLYLSLEASEKFSEARLAAVLEKLLQADIILKSSRLGRYGAQALLEDILFQLCDRS</sequence>
<dbReference type="InterPro" id="IPR005790">
    <property type="entry name" value="DNA_polIII_delta"/>
</dbReference>
<keyword evidence="4" id="KW-0239">DNA-directed DNA polymerase</keyword>
<evidence type="ECO:0000256" key="2">
    <source>
        <dbReference type="ARBA" id="ARBA00022695"/>
    </source>
</evidence>
<evidence type="ECO:0000256" key="4">
    <source>
        <dbReference type="ARBA" id="ARBA00022932"/>
    </source>
</evidence>
<dbReference type="GO" id="GO:0006261">
    <property type="term" value="P:DNA-templated DNA replication"/>
    <property type="evidence" value="ECO:0007669"/>
    <property type="project" value="TreeGrafter"/>
</dbReference>
<evidence type="ECO:0000313" key="6">
    <source>
        <dbReference type="EMBL" id="HGH61116.1"/>
    </source>
</evidence>
<organism evidence="6">
    <name type="scientific">Desulfomonile tiedjei</name>
    <dbReference type="NCBI Taxonomy" id="2358"/>
    <lineage>
        <taxon>Bacteria</taxon>
        <taxon>Pseudomonadati</taxon>
        <taxon>Thermodesulfobacteriota</taxon>
        <taxon>Desulfomonilia</taxon>
        <taxon>Desulfomonilales</taxon>
        <taxon>Desulfomonilaceae</taxon>
        <taxon>Desulfomonile</taxon>
    </lineage>
</organism>
<dbReference type="PANTHER" id="PTHR34388">
    <property type="entry name" value="DNA POLYMERASE III SUBUNIT DELTA"/>
    <property type="match status" value="1"/>
</dbReference>
<dbReference type="GO" id="GO:0003677">
    <property type="term" value="F:DNA binding"/>
    <property type="evidence" value="ECO:0007669"/>
    <property type="project" value="InterPro"/>
</dbReference>
<dbReference type="PANTHER" id="PTHR34388:SF1">
    <property type="entry name" value="DNA POLYMERASE III SUBUNIT DELTA"/>
    <property type="match status" value="1"/>
</dbReference>
<dbReference type="NCBIfam" id="TIGR01128">
    <property type="entry name" value="holA"/>
    <property type="match status" value="1"/>
</dbReference>
<gene>
    <name evidence="6" type="ORF">ENV54_07455</name>
</gene>
<dbReference type="Gene3D" id="3.40.50.300">
    <property type="entry name" value="P-loop containing nucleotide triphosphate hydrolases"/>
    <property type="match status" value="1"/>
</dbReference>
<accession>A0A7C4EWU2</accession>